<dbReference type="KEGG" id="whj:H9Q79_02655"/>
<evidence type="ECO:0000259" key="1">
    <source>
        <dbReference type="SMART" id="SM00471"/>
    </source>
</evidence>
<proteinExistence type="predicted"/>
<gene>
    <name evidence="2" type="ORF">H9Q79_02655</name>
</gene>
<dbReference type="SMART" id="SM00471">
    <property type="entry name" value="HDc"/>
    <property type="match status" value="1"/>
</dbReference>
<dbReference type="InterPro" id="IPR003607">
    <property type="entry name" value="HD/PDEase_dom"/>
</dbReference>
<evidence type="ECO:0000313" key="2">
    <source>
        <dbReference type="EMBL" id="QNM10403.1"/>
    </source>
</evidence>
<dbReference type="EMBL" id="CP060635">
    <property type="protein sequence ID" value="QNM10403.1"/>
    <property type="molecule type" value="Genomic_DNA"/>
</dbReference>
<feature type="domain" description="HD/PDEase" evidence="1">
    <location>
        <begin position="29"/>
        <end position="146"/>
    </location>
</feature>
<dbReference type="Proteomes" id="UP000515860">
    <property type="component" value="Chromosome"/>
</dbReference>
<organism evidence="2 3">
    <name type="scientific">Wansuia hejianensis</name>
    <dbReference type="NCBI Taxonomy" id="2763667"/>
    <lineage>
        <taxon>Bacteria</taxon>
        <taxon>Bacillati</taxon>
        <taxon>Bacillota</taxon>
        <taxon>Clostridia</taxon>
        <taxon>Lachnospirales</taxon>
        <taxon>Lachnospiraceae</taxon>
        <taxon>Wansuia</taxon>
    </lineage>
</organism>
<protein>
    <submittedName>
        <fullName evidence="2">HD domain-containing protein</fullName>
    </submittedName>
</protein>
<dbReference type="SUPFAM" id="SSF109604">
    <property type="entry name" value="HD-domain/PDEase-like"/>
    <property type="match status" value="1"/>
</dbReference>
<dbReference type="InterPro" id="IPR006674">
    <property type="entry name" value="HD_domain"/>
</dbReference>
<name>A0A7G9GHX1_9FIRM</name>
<keyword evidence="3" id="KW-1185">Reference proteome</keyword>
<dbReference type="AlphaFoldDB" id="A0A7G9GHX1"/>
<sequence>MERVNLIWNHSLYQEAYRKIQELEQERPFCGHSAEHFLDVARLAWIYNLEDGSGLDKECVYAAALLHDIGRHLQYLQGIPHHEASAELAAELLPQCGFSSGEAEEILCAIRSHRESGIREEKSLRGYLYKADKLSRICLACPAAADCDWPEDKKNRKIVY</sequence>
<accession>A0A7G9GHX1</accession>
<reference evidence="2 3" key="1">
    <citation type="submission" date="2020-08" db="EMBL/GenBank/DDBJ databases">
        <authorList>
            <person name="Liu C."/>
            <person name="Sun Q."/>
        </authorList>
    </citation>
    <scope>NUCLEOTIDE SEQUENCE [LARGE SCALE GENOMIC DNA]</scope>
    <source>
        <strain evidence="2 3">NSJ-29</strain>
    </source>
</reference>
<dbReference type="CDD" id="cd00077">
    <property type="entry name" value="HDc"/>
    <property type="match status" value="1"/>
</dbReference>
<dbReference type="Gene3D" id="1.10.3210.10">
    <property type="entry name" value="Hypothetical protein af1432"/>
    <property type="match status" value="1"/>
</dbReference>
<dbReference type="Pfam" id="PF01966">
    <property type="entry name" value="HD"/>
    <property type="match status" value="1"/>
</dbReference>
<evidence type="ECO:0000313" key="3">
    <source>
        <dbReference type="Proteomes" id="UP000515860"/>
    </source>
</evidence>